<gene>
    <name evidence="2" type="ORF">WN944_021113</name>
</gene>
<evidence type="ECO:0000313" key="3">
    <source>
        <dbReference type="Proteomes" id="UP001428341"/>
    </source>
</evidence>
<sequence length="72" mass="8025">MKAGCGSECSAAVTYLFLQLLLNLGSLFIWKACMHSGKQETNLMFLILTVIRSTSELICCGLISYHNQYCQD</sequence>
<comment type="caution">
    <text evidence="2">The sequence shown here is derived from an EMBL/GenBank/DDBJ whole genome shotgun (WGS) entry which is preliminary data.</text>
</comment>
<keyword evidence="3" id="KW-1185">Reference proteome</keyword>
<protein>
    <submittedName>
        <fullName evidence="2">Uncharacterized protein</fullName>
    </submittedName>
</protein>
<keyword evidence="1" id="KW-0472">Membrane</keyword>
<proteinExistence type="predicted"/>
<dbReference type="Proteomes" id="UP001428341">
    <property type="component" value="Unassembled WGS sequence"/>
</dbReference>
<evidence type="ECO:0000256" key="1">
    <source>
        <dbReference type="SAM" id="Phobius"/>
    </source>
</evidence>
<dbReference type="AlphaFoldDB" id="A0AAP0QZG2"/>
<accession>A0AAP0QZG2</accession>
<organism evidence="2 3">
    <name type="scientific">Citrus x changshan-huyou</name>
    <dbReference type="NCBI Taxonomy" id="2935761"/>
    <lineage>
        <taxon>Eukaryota</taxon>
        <taxon>Viridiplantae</taxon>
        <taxon>Streptophyta</taxon>
        <taxon>Embryophyta</taxon>
        <taxon>Tracheophyta</taxon>
        <taxon>Spermatophyta</taxon>
        <taxon>Magnoliopsida</taxon>
        <taxon>eudicotyledons</taxon>
        <taxon>Gunneridae</taxon>
        <taxon>Pentapetalae</taxon>
        <taxon>rosids</taxon>
        <taxon>malvids</taxon>
        <taxon>Sapindales</taxon>
        <taxon>Rutaceae</taxon>
        <taxon>Aurantioideae</taxon>
        <taxon>Citrus</taxon>
    </lineage>
</organism>
<keyword evidence="1" id="KW-1133">Transmembrane helix</keyword>
<feature type="transmembrane region" description="Helical" evidence="1">
    <location>
        <begin position="42"/>
        <end position="65"/>
    </location>
</feature>
<keyword evidence="1" id="KW-0812">Transmembrane</keyword>
<evidence type="ECO:0000313" key="2">
    <source>
        <dbReference type="EMBL" id="KAK9228165.1"/>
    </source>
</evidence>
<name>A0AAP0QZG2_9ROSI</name>
<dbReference type="EMBL" id="JBCGBO010000001">
    <property type="protein sequence ID" value="KAK9228165.1"/>
    <property type="molecule type" value="Genomic_DNA"/>
</dbReference>
<reference evidence="2 3" key="1">
    <citation type="submission" date="2024-05" db="EMBL/GenBank/DDBJ databases">
        <title>Haplotype-resolved chromosome-level genome assembly of Huyou (Citrus changshanensis).</title>
        <authorList>
            <person name="Miao C."/>
            <person name="Chen W."/>
            <person name="Wu Y."/>
            <person name="Wang L."/>
            <person name="Zhao S."/>
            <person name="Grierson D."/>
            <person name="Xu C."/>
            <person name="Chen K."/>
        </authorList>
    </citation>
    <scope>NUCLEOTIDE SEQUENCE [LARGE SCALE GENOMIC DNA]</scope>
    <source>
        <strain evidence="2">01-14</strain>
        <tissue evidence="2">Leaf</tissue>
    </source>
</reference>
<feature type="transmembrane region" description="Helical" evidence="1">
    <location>
        <begin position="12"/>
        <end position="30"/>
    </location>
</feature>